<keyword evidence="3" id="KW-0732">Signal</keyword>
<proteinExistence type="predicted"/>
<dbReference type="GO" id="GO:0031012">
    <property type="term" value="C:extracellular matrix"/>
    <property type="evidence" value="ECO:0007669"/>
    <property type="project" value="TreeGrafter"/>
</dbReference>
<dbReference type="Pfam" id="PF00031">
    <property type="entry name" value="Cystatin"/>
    <property type="match status" value="1"/>
</dbReference>
<keyword evidence="2" id="KW-0964">Secreted</keyword>
<evidence type="ECO:0000313" key="10">
    <source>
        <dbReference type="Proteomes" id="UP000261520"/>
    </source>
</evidence>
<dbReference type="InterPro" id="IPR046350">
    <property type="entry name" value="Cystatin_sf"/>
</dbReference>
<dbReference type="InterPro" id="IPR025760">
    <property type="entry name" value="Cystatin_Fetuin_A"/>
</dbReference>
<name>A0A3B4A398_9GOBI</name>
<dbReference type="SMART" id="SM00043">
    <property type="entry name" value="CY"/>
    <property type="match status" value="2"/>
</dbReference>
<keyword evidence="10" id="KW-1185">Reference proteome</keyword>
<evidence type="ECO:0000256" key="7">
    <source>
        <dbReference type="SAM" id="MobiDB-lite"/>
    </source>
</evidence>
<evidence type="ECO:0000259" key="8">
    <source>
        <dbReference type="PROSITE" id="PS51529"/>
    </source>
</evidence>
<reference evidence="9" key="2">
    <citation type="submission" date="2025-09" db="UniProtKB">
        <authorList>
            <consortium name="Ensembl"/>
        </authorList>
    </citation>
    <scope>IDENTIFICATION</scope>
</reference>
<accession>A0A3B4A398</accession>
<sequence>MIKQFTIHSYRVYFTLPKTMQCLRFVVALGLLIGTWAQINVLRPECDSPEAEEVAVAARDHLNSLHSHGYRYELNRIEDIKIITKPNGDSIYAVEIDLLETVCHVLDPTPITNCTVRPKALTAVEGDCDVILKNISGALTVISFKCKTEEDICLGCPTLLSLNDTDALNFVQASLDTFNNLTKTDTFSLLEVGRMSSQVVSGRPIYIAEYVVVEANCTGDVCEPLNDTMATRGICTARGLNSQHTVDCKMFPSLVNYTEIKYPVVSIYLHVHSGNLSPVHGLRHHKLMAKSSHLILLSTESTESVEVVPVAPAIVTADLVPAADPSQADPVADPAAAADPAPAADSASDSSSSMDRHILFKRDVAAVIADTPAAQAAPVPLVPVCPGRIRFFD</sequence>
<evidence type="ECO:0000256" key="5">
    <source>
        <dbReference type="ARBA" id="ARBA00023157"/>
    </source>
</evidence>
<dbReference type="InterPro" id="IPR050735">
    <property type="entry name" value="Kininogen_Fetuin_HRG"/>
</dbReference>
<keyword evidence="5" id="KW-1015">Disulfide bond</keyword>
<dbReference type="PROSITE" id="PS01255">
    <property type="entry name" value="FETUIN_2"/>
    <property type="match status" value="1"/>
</dbReference>
<dbReference type="PROSITE" id="PS51529">
    <property type="entry name" value="CYSTATIN_FETUIN_A"/>
    <property type="match status" value="1"/>
</dbReference>
<dbReference type="InterPro" id="IPR001363">
    <property type="entry name" value="Prot_inh_fetuin_CS"/>
</dbReference>
<dbReference type="AlphaFoldDB" id="A0A3B4A398"/>
<dbReference type="GO" id="GO:0072562">
    <property type="term" value="C:blood microparticle"/>
    <property type="evidence" value="ECO:0007669"/>
    <property type="project" value="TreeGrafter"/>
</dbReference>
<evidence type="ECO:0000256" key="2">
    <source>
        <dbReference type="ARBA" id="ARBA00022525"/>
    </source>
</evidence>
<keyword evidence="6" id="KW-0325">Glycoprotein</keyword>
<evidence type="ECO:0000313" key="9">
    <source>
        <dbReference type="Ensembl" id="ENSPMGP00000011225.1"/>
    </source>
</evidence>
<feature type="domain" description="Cystatin fetuin-A-type" evidence="8">
    <location>
        <begin position="41"/>
        <end position="149"/>
    </location>
</feature>
<evidence type="ECO:0000256" key="6">
    <source>
        <dbReference type="ARBA" id="ARBA00023180"/>
    </source>
</evidence>
<dbReference type="Proteomes" id="UP000261520">
    <property type="component" value="Unplaced"/>
</dbReference>
<protein>
    <recommendedName>
        <fullName evidence="8">Cystatin fetuin-A-type domain-containing protein</fullName>
    </recommendedName>
</protein>
<comment type="subcellular location">
    <subcellularLocation>
        <location evidence="1">Secreted</location>
    </subcellularLocation>
</comment>
<dbReference type="STRING" id="409849.ENSPMGP00000011225"/>
<evidence type="ECO:0000256" key="1">
    <source>
        <dbReference type="ARBA" id="ARBA00004613"/>
    </source>
</evidence>
<evidence type="ECO:0000256" key="4">
    <source>
        <dbReference type="ARBA" id="ARBA00022737"/>
    </source>
</evidence>
<dbReference type="Gene3D" id="3.10.450.10">
    <property type="match status" value="2"/>
</dbReference>
<keyword evidence="4" id="KW-0677">Repeat</keyword>
<reference evidence="9" key="1">
    <citation type="submission" date="2025-08" db="UniProtKB">
        <authorList>
            <consortium name="Ensembl"/>
        </authorList>
    </citation>
    <scope>IDENTIFICATION</scope>
</reference>
<dbReference type="SUPFAM" id="SSF54403">
    <property type="entry name" value="Cystatin/monellin"/>
    <property type="match status" value="2"/>
</dbReference>
<dbReference type="Ensembl" id="ENSPMGT00000011974.1">
    <property type="protein sequence ID" value="ENSPMGP00000011225.1"/>
    <property type="gene ID" value="ENSPMGG00000009307.1"/>
</dbReference>
<dbReference type="PANTHER" id="PTHR13814:SF6">
    <property type="entry name" value="ALPHA-2-HS-GLYCOPROTEIN"/>
    <property type="match status" value="1"/>
</dbReference>
<evidence type="ECO:0000256" key="3">
    <source>
        <dbReference type="ARBA" id="ARBA00022729"/>
    </source>
</evidence>
<feature type="region of interest" description="Disordered" evidence="7">
    <location>
        <begin position="325"/>
        <end position="352"/>
    </location>
</feature>
<dbReference type="InterPro" id="IPR000010">
    <property type="entry name" value="Cystatin_dom"/>
</dbReference>
<dbReference type="CDD" id="cd00042">
    <property type="entry name" value="CY"/>
    <property type="match status" value="2"/>
</dbReference>
<dbReference type="GO" id="GO:0004869">
    <property type="term" value="F:cysteine-type endopeptidase inhibitor activity"/>
    <property type="evidence" value="ECO:0007669"/>
    <property type="project" value="InterPro"/>
</dbReference>
<dbReference type="PANTHER" id="PTHR13814">
    <property type="entry name" value="FETUIN"/>
    <property type="match status" value="1"/>
</dbReference>
<organism evidence="9 10">
    <name type="scientific">Periophthalmus magnuspinnatus</name>
    <dbReference type="NCBI Taxonomy" id="409849"/>
    <lineage>
        <taxon>Eukaryota</taxon>
        <taxon>Metazoa</taxon>
        <taxon>Chordata</taxon>
        <taxon>Craniata</taxon>
        <taxon>Vertebrata</taxon>
        <taxon>Euteleostomi</taxon>
        <taxon>Actinopterygii</taxon>
        <taxon>Neopterygii</taxon>
        <taxon>Teleostei</taxon>
        <taxon>Neoteleostei</taxon>
        <taxon>Acanthomorphata</taxon>
        <taxon>Gobiaria</taxon>
        <taxon>Gobiiformes</taxon>
        <taxon>Gobioidei</taxon>
        <taxon>Gobiidae</taxon>
        <taxon>Oxudercinae</taxon>
        <taxon>Periophthalmus</taxon>
    </lineage>
</organism>